<evidence type="ECO:0000313" key="3">
    <source>
        <dbReference type="Proteomes" id="UP000199069"/>
    </source>
</evidence>
<proteinExistence type="predicted"/>
<feature type="region of interest" description="Disordered" evidence="1">
    <location>
        <begin position="360"/>
        <end position="380"/>
    </location>
</feature>
<feature type="non-terminal residue" evidence="2">
    <location>
        <position position="380"/>
    </location>
</feature>
<accession>A0A0K3CIX6</accession>
<keyword evidence="3" id="KW-1185">Reference proteome</keyword>
<gene>
    <name evidence="2" type="primary">FGENESH: predicted gene_10.317</name>
    <name evidence="2" type="ORF">BN2166_0054800</name>
</gene>
<sequence length="380" mass="42134">MAGHNLFDSAAKLGPQLGALTEAIEIYDASTNAKPLFAASKTAPLFVPLLVRDSLPSWIDVKERLGRFFAIANMEMGEIEAGEYGVELVARILRRTVDFEGEEAQFVKAVRSLVRLVYVDITVPYPRTAQGGVQGVSQRVPIDSANQILNNFPDIPLYVVSKLAPPDDLVFPSEMDLMFTRKVTGTTNKNLCGVNGRLAAPGEPLVMISTRERLDEFANAISRAHRPEKPYEGVNVFISQTENEWLYCGRYKLVHDGRLDKHAQPLPVGPYDEEKWPPLLRSAFACHAGDDKVGKGGLRWRERVLPDWNFRTAQDLASADEELEAAQMSDSPRPVMRYLVLACDGIDEESLAVWKANKLSGKRKAAEGGDKPAKKKRSAR</sequence>
<name>A0A0K3CIX6_RHOTO</name>
<protein>
    <submittedName>
        <fullName evidence="2">FGENESH: predicted gene_10.317 protein</fullName>
    </submittedName>
</protein>
<evidence type="ECO:0000313" key="2">
    <source>
        <dbReference type="EMBL" id="CTR09619.1"/>
    </source>
</evidence>
<reference evidence="2 3" key="1">
    <citation type="submission" date="2015-07" db="EMBL/GenBank/DDBJ databases">
        <authorList>
            <person name="Cajimat M.N.B."/>
            <person name="Milazzo M.L."/>
            <person name="Fulhorst C.F."/>
        </authorList>
    </citation>
    <scope>NUCLEOTIDE SEQUENCE [LARGE SCALE GENOMIC DNA]</scope>
    <source>
        <strain evidence="2">Single colony</strain>
    </source>
</reference>
<dbReference type="AlphaFoldDB" id="A0A0K3CIX6"/>
<dbReference type="Proteomes" id="UP000199069">
    <property type="component" value="Unassembled WGS sequence"/>
</dbReference>
<organism evidence="2 3">
    <name type="scientific">Rhodotorula toruloides</name>
    <name type="common">Yeast</name>
    <name type="synonym">Rhodosporidium toruloides</name>
    <dbReference type="NCBI Taxonomy" id="5286"/>
    <lineage>
        <taxon>Eukaryota</taxon>
        <taxon>Fungi</taxon>
        <taxon>Dikarya</taxon>
        <taxon>Basidiomycota</taxon>
        <taxon>Pucciniomycotina</taxon>
        <taxon>Microbotryomycetes</taxon>
        <taxon>Sporidiobolales</taxon>
        <taxon>Sporidiobolaceae</taxon>
        <taxon>Rhodotorula</taxon>
    </lineage>
</organism>
<evidence type="ECO:0000256" key="1">
    <source>
        <dbReference type="SAM" id="MobiDB-lite"/>
    </source>
</evidence>
<dbReference type="EMBL" id="CWKI01000010">
    <property type="protein sequence ID" value="CTR09619.1"/>
    <property type="molecule type" value="Genomic_DNA"/>
</dbReference>